<evidence type="ECO:0000256" key="6">
    <source>
        <dbReference type="ARBA" id="ARBA00022741"/>
    </source>
</evidence>
<dbReference type="Proteomes" id="UP000276770">
    <property type="component" value="Unassembled WGS sequence"/>
</dbReference>
<evidence type="ECO:0000313" key="17">
    <source>
        <dbReference type="Proteomes" id="UP000276770"/>
    </source>
</evidence>
<evidence type="ECO:0000256" key="2">
    <source>
        <dbReference type="ARBA" id="ARBA00008531"/>
    </source>
</evidence>
<dbReference type="InterPro" id="IPR027417">
    <property type="entry name" value="P-loop_NTPase"/>
</dbReference>
<comment type="similarity">
    <text evidence="2">Belongs to the GTP-binding SRP family.</text>
</comment>
<dbReference type="SMART" id="SM00962">
    <property type="entry name" value="SRP54"/>
    <property type="match status" value="1"/>
</dbReference>
<keyword evidence="16" id="KW-0282">Flagellum</keyword>
<dbReference type="GO" id="GO:0005047">
    <property type="term" value="F:signal recognition particle binding"/>
    <property type="evidence" value="ECO:0007669"/>
    <property type="project" value="TreeGrafter"/>
</dbReference>
<keyword evidence="9" id="KW-0342">GTP-binding</keyword>
<evidence type="ECO:0000256" key="9">
    <source>
        <dbReference type="ARBA" id="ARBA00023134"/>
    </source>
</evidence>
<dbReference type="GO" id="GO:0005886">
    <property type="term" value="C:plasma membrane"/>
    <property type="evidence" value="ECO:0007669"/>
    <property type="project" value="UniProtKB-SubCell"/>
</dbReference>
<dbReference type="AlphaFoldDB" id="A0A3L7JY52"/>
<dbReference type="SMART" id="SM00382">
    <property type="entry name" value="AAA"/>
    <property type="match status" value="1"/>
</dbReference>
<gene>
    <name evidence="16" type="primary">flhF</name>
    <name evidence="16" type="ORF">D9X91_08870</name>
</gene>
<dbReference type="PANTHER" id="PTHR43134:SF3">
    <property type="entry name" value="FLAGELLAR BIOSYNTHESIS PROTEIN FLHF"/>
    <property type="match status" value="1"/>
</dbReference>
<dbReference type="RefSeq" id="WP_121680253.1">
    <property type="nucleotide sequence ID" value="NZ_RCVZ01000005.1"/>
</dbReference>
<keyword evidence="16" id="KW-0969">Cilium</keyword>
<dbReference type="InterPro" id="IPR003593">
    <property type="entry name" value="AAA+_ATPase"/>
</dbReference>
<comment type="subcellular location">
    <subcellularLocation>
        <location evidence="1">Cell membrane</location>
        <topology evidence="1">Peripheral membrane protein</topology>
        <orientation evidence="1">Cytoplasmic side</orientation>
    </subcellularLocation>
</comment>
<dbReference type="InterPro" id="IPR000897">
    <property type="entry name" value="SRP54_GTPase_dom"/>
</dbReference>
<sequence>MKVKKYVAPSMTEAMQKVKGELGEDAVILNSKLIYTGGILGLFKKKNIEVIAAIDSNQSQPAQIVKEKPQILVEKEISRNSSAPQRNEQMEKEMVELKRMISNLSIQALPDSAQYPNQVNEVIQQLILQDIGTQTISDIGQALAEKWRNTKEDVGKQDIIRWCKAELLKKISNVHFGGISFQKKFINIVGPTGVGKTTTLAKIAAEAVINQKKKVAFITTDTYRIAAIDQLKTYASLLNVPVEVVYKLEDFKHAVDSFKDYDLIFIDTAGRNYREEKYVNELQQVIDFDAEMETFLVLSLTSRESDLENVIQQFKRVGIHRFIFTKRDETASYGMIYNLILKHRIGAAYLTIGQDVPDDIEEASSTRVVDYLLEGMGL</sequence>
<dbReference type="SUPFAM" id="SSF52540">
    <property type="entry name" value="P-loop containing nucleoside triphosphate hydrolases"/>
    <property type="match status" value="1"/>
</dbReference>
<evidence type="ECO:0000256" key="10">
    <source>
        <dbReference type="ARBA" id="ARBA00023136"/>
    </source>
</evidence>
<feature type="domain" description="SRP54-type proteins GTP-binding" evidence="15">
    <location>
        <begin position="183"/>
        <end position="374"/>
    </location>
</feature>
<dbReference type="CDD" id="cd17873">
    <property type="entry name" value="FlhF"/>
    <property type="match status" value="1"/>
</dbReference>
<keyword evidence="7" id="KW-1005">Bacterial flagellum biogenesis</keyword>
<dbReference type="EMBL" id="RCVZ01000005">
    <property type="protein sequence ID" value="RLQ95727.1"/>
    <property type="molecule type" value="Genomic_DNA"/>
</dbReference>
<keyword evidence="4" id="KW-0813">Transport</keyword>
<evidence type="ECO:0000256" key="3">
    <source>
        <dbReference type="ARBA" id="ARBA00014919"/>
    </source>
</evidence>
<reference evidence="16 17" key="1">
    <citation type="submission" date="2018-10" db="EMBL/GenBank/DDBJ databases">
        <title>Falsibacillus sp. genome draft.</title>
        <authorList>
            <person name="Shi S."/>
        </authorList>
    </citation>
    <scope>NUCLEOTIDE SEQUENCE [LARGE SCALE GENOMIC DNA]</scope>
    <source>
        <strain evidence="16 17">GY 10110</strain>
    </source>
</reference>
<dbReference type="Pfam" id="PF00448">
    <property type="entry name" value="SRP54"/>
    <property type="match status" value="1"/>
</dbReference>
<keyword evidence="17" id="KW-1185">Reference proteome</keyword>
<evidence type="ECO:0000256" key="11">
    <source>
        <dbReference type="ARBA" id="ARBA00023225"/>
    </source>
</evidence>
<name>A0A3L7JY52_9BACI</name>
<evidence type="ECO:0000256" key="7">
    <source>
        <dbReference type="ARBA" id="ARBA00022795"/>
    </source>
</evidence>
<proteinExistence type="inferred from homology"/>
<keyword evidence="11" id="KW-1006">Bacterial flagellum protein export</keyword>
<evidence type="ECO:0000256" key="8">
    <source>
        <dbReference type="ARBA" id="ARBA00022927"/>
    </source>
</evidence>
<keyword evidence="5" id="KW-1003">Cell membrane</keyword>
<keyword evidence="8" id="KW-0653">Protein transport</keyword>
<dbReference type="GO" id="GO:0005525">
    <property type="term" value="F:GTP binding"/>
    <property type="evidence" value="ECO:0007669"/>
    <property type="project" value="UniProtKB-UniRule"/>
</dbReference>
<dbReference type="GO" id="GO:0006614">
    <property type="term" value="P:SRP-dependent cotranslational protein targeting to membrane"/>
    <property type="evidence" value="ECO:0007669"/>
    <property type="project" value="UniProtKB-UniRule"/>
</dbReference>
<organism evidence="16 17">
    <name type="scientific">Falsibacillus albus</name>
    <dbReference type="NCBI Taxonomy" id="2478915"/>
    <lineage>
        <taxon>Bacteria</taxon>
        <taxon>Bacillati</taxon>
        <taxon>Bacillota</taxon>
        <taxon>Bacilli</taxon>
        <taxon>Bacillales</taxon>
        <taxon>Bacillaceae</taxon>
        <taxon>Falsibacillus</taxon>
    </lineage>
</organism>
<evidence type="ECO:0000313" key="16">
    <source>
        <dbReference type="EMBL" id="RLQ95727.1"/>
    </source>
</evidence>
<dbReference type="FunFam" id="3.40.50.300:FF:000695">
    <property type="entry name" value="Flagellar biosynthesis regulator FlhF"/>
    <property type="match status" value="1"/>
</dbReference>
<feature type="domain" description="AAA+ ATPase" evidence="14">
    <location>
        <begin position="182"/>
        <end position="318"/>
    </location>
</feature>
<evidence type="ECO:0000259" key="14">
    <source>
        <dbReference type="SMART" id="SM00382"/>
    </source>
</evidence>
<dbReference type="NCBIfam" id="TIGR03499">
    <property type="entry name" value="FlhF"/>
    <property type="match status" value="1"/>
</dbReference>
<comment type="function">
    <text evidence="12">Necessary for flagellar biosynthesis. May be involved in translocation of the flagellum.</text>
</comment>
<keyword evidence="16" id="KW-0966">Cell projection</keyword>
<evidence type="ECO:0000256" key="4">
    <source>
        <dbReference type="ARBA" id="ARBA00022448"/>
    </source>
</evidence>
<dbReference type="InterPro" id="IPR047040">
    <property type="entry name" value="FlhF__GTPase_dom"/>
</dbReference>
<accession>A0A3L7JY52</accession>
<dbReference type="Gene3D" id="1.20.120.1380">
    <property type="entry name" value="Flagellar FlhF biosynthesis protein, N domain"/>
    <property type="match status" value="1"/>
</dbReference>
<dbReference type="GO" id="GO:0044781">
    <property type="term" value="P:bacterial-type flagellum organization"/>
    <property type="evidence" value="ECO:0007669"/>
    <property type="project" value="UniProtKB-UniRule"/>
</dbReference>
<evidence type="ECO:0000259" key="15">
    <source>
        <dbReference type="SMART" id="SM00962"/>
    </source>
</evidence>
<evidence type="ECO:0000256" key="12">
    <source>
        <dbReference type="ARBA" id="ARBA00025337"/>
    </source>
</evidence>
<evidence type="ECO:0000256" key="1">
    <source>
        <dbReference type="ARBA" id="ARBA00004413"/>
    </source>
</evidence>
<dbReference type="InterPro" id="IPR020006">
    <property type="entry name" value="FlhF"/>
</dbReference>
<keyword evidence="10" id="KW-0472">Membrane</keyword>
<keyword evidence="6" id="KW-0547">Nucleotide-binding</keyword>
<evidence type="ECO:0000256" key="5">
    <source>
        <dbReference type="ARBA" id="ARBA00022475"/>
    </source>
</evidence>
<evidence type="ECO:0000256" key="13">
    <source>
        <dbReference type="NCBIfam" id="TIGR03499"/>
    </source>
</evidence>
<dbReference type="OrthoDB" id="9778554at2"/>
<dbReference type="PANTHER" id="PTHR43134">
    <property type="entry name" value="SIGNAL RECOGNITION PARTICLE RECEPTOR SUBUNIT ALPHA"/>
    <property type="match status" value="1"/>
</dbReference>
<dbReference type="Gene3D" id="3.40.50.300">
    <property type="entry name" value="P-loop containing nucleotide triphosphate hydrolases"/>
    <property type="match status" value="1"/>
</dbReference>
<protein>
    <recommendedName>
        <fullName evidence="3 13">Flagellar biosynthesis protein FlhF</fullName>
    </recommendedName>
</protein>
<comment type="caution">
    <text evidence="16">The sequence shown here is derived from an EMBL/GenBank/DDBJ whole genome shotgun (WGS) entry which is preliminary data.</text>
</comment>
<dbReference type="GO" id="GO:0015031">
    <property type="term" value="P:protein transport"/>
    <property type="evidence" value="ECO:0007669"/>
    <property type="project" value="UniProtKB-KW"/>
</dbReference>
<dbReference type="GO" id="GO:0003924">
    <property type="term" value="F:GTPase activity"/>
    <property type="evidence" value="ECO:0007669"/>
    <property type="project" value="UniProtKB-UniRule"/>
</dbReference>